<dbReference type="InterPro" id="IPR036322">
    <property type="entry name" value="WD40_repeat_dom_sf"/>
</dbReference>
<accession>A0A6B2L202</accession>
<feature type="repeat" description="WD" evidence="7">
    <location>
        <begin position="173"/>
        <end position="214"/>
    </location>
</feature>
<evidence type="ECO:0000256" key="3">
    <source>
        <dbReference type="ARBA" id="ARBA00022737"/>
    </source>
</evidence>
<proteinExistence type="predicted"/>
<dbReference type="SMART" id="SM00667">
    <property type="entry name" value="LisH"/>
    <property type="match status" value="1"/>
</dbReference>
<dbReference type="PROSITE" id="PS50896">
    <property type="entry name" value="LISH"/>
    <property type="match status" value="1"/>
</dbReference>
<dbReference type="PANTHER" id="PTHR22846">
    <property type="entry name" value="WD40 REPEAT PROTEIN"/>
    <property type="match status" value="1"/>
</dbReference>
<dbReference type="SMART" id="SM00320">
    <property type="entry name" value="WD40"/>
    <property type="match status" value="7"/>
</dbReference>
<dbReference type="InterPro" id="IPR015943">
    <property type="entry name" value="WD40/YVTN_repeat-like_dom_sf"/>
</dbReference>
<keyword evidence="5" id="KW-0804">Transcription</keyword>
<dbReference type="Pfam" id="PF00400">
    <property type="entry name" value="WD40"/>
    <property type="match status" value="6"/>
</dbReference>
<evidence type="ECO:0000256" key="2">
    <source>
        <dbReference type="ARBA" id="ARBA00022574"/>
    </source>
</evidence>
<dbReference type="Pfam" id="PF08513">
    <property type="entry name" value="LisH"/>
    <property type="match status" value="1"/>
</dbReference>
<dbReference type="PROSITE" id="PS50082">
    <property type="entry name" value="WD_REPEATS_2"/>
    <property type="match status" value="6"/>
</dbReference>
<feature type="compositionally biased region" description="Low complexity" evidence="8">
    <location>
        <begin position="125"/>
        <end position="134"/>
    </location>
</feature>
<feature type="repeat" description="WD" evidence="7">
    <location>
        <begin position="387"/>
        <end position="437"/>
    </location>
</feature>
<dbReference type="GO" id="GO:0006357">
    <property type="term" value="P:regulation of transcription by RNA polymerase II"/>
    <property type="evidence" value="ECO:0007669"/>
    <property type="project" value="TreeGrafter"/>
</dbReference>
<dbReference type="GO" id="GO:0003714">
    <property type="term" value="F:transcription corepressor activity"/>
    <property type="evidence" value="ECO:0007669"/>
    <property type="project" value="InterPro"/>
</dbReference>
<dbReference type="SUPFAM" id="SSF50978">
    <property type="entry name" value="WD40 repeat-like"/>
    <property type="match status" value="1"/>
</dbReference>
<evidence type="ECO:0008006" key="10">
    <source>
        <dbReference type="Google" id="ProtNLM"/>
    </source>
</evidence>
<dbReference type="AlphaFoldDB" id="A0A6B2L202"/>
<keyword evidence="4" id="KW-0805">Transcription regulation</keyword>
<sequence>MSFTSYELNYAIYRYLIEAGFDHSAFTFLHESKILEKVEKLDGVENVDTGALVYVLQKGLQFIEVERSFLKDGTEVQLEEPVRLLTPLKVKTRPKVKASIDLKRVDLNETMEQVDVTRKPPPPLDTNTTNSSDSSDVEIIEEGYQQRNPDDYKSPSNICVRLTGMSDSSINYLKGHNGQVDYCSWNPSQELLATSSNDKTVRIWDLSTGKKNLSISLQHDVGRDDFISRILVDWKPDGAQIATGGTDGVVKIWGKTGSLSSQSSHHKGPIACLKWSINGQYLLTASTDKTFAIWNGVSKEPEHQSKIHSEIPRDVDWRDSTTFSSCSGKVISHSKIGRHLRNVHLQGHTEAVNSLRWSPCRTLLASGSDDKTVKLWQIDKKTFVSNFEGHSKAVNIVEWSPTGTGSNNPNSKPLLASVSFDYSIRLWDVESQKPYHTFKHDETISSISFDPTGTYLASSSYDNHIHIWSIKDKILLKTFEGEDPILSVHWNYRGDKLAAGHINNEVSIIDMRAFLN</sequence>
<evidence type="ECO:0000256" key="8">
    <source>
        <dbReference type="SAM" id="MobiDB-lite"/>
    </source>
</evidence>
<feature type="repeat" description="WD" evidence="7">
    <location>
        <begin position="263"/>
        <end position="295"/>
    </location>
</feature>
<dbReference type="Gene3D" id="2.130.10.10">
    <property type="entry name" value="YVTN repeat-like/Quinoprotein amine dehydrogenase"/>
    <property type="match status" value="1"/>
</dbReference>
<evidence type="ECO:0000256" key="6">
    <source>
        <dbReference type="ARBA" id="ARBA00023242"/>
    </source>
</evidence>
<evidence type="ECO:0000256" key="4">
    <source>
        <dbReference type="ARBA" id="ARBA00023015"/>
    </source>
</evidence>
<dbReference type="CDD" id="cd00200">
    <property type="entry name" value="WD40"/>
    <property type="match status" value="1"/>
</dbReference>
<dbReference type="PANTHER" id="PTHR22846:SF42">
    <property type="match status" value="1"/>
</dbReference>
<dbReference type="EMBL" id="GIBP01001966">
    <property type="protein sequence ID" value="NDV30935.1"/>
    <property type="molecule type" value="Transcribed_RNA"/>
</dbReference>
<protein>
    <recommendedName>
        <fullName evidence="10">LisH domain-containing protein</fullName>
    </recommendedName>
</protein>
<dbReference type="InterPro" id="IPR020472">
    <property type="entry name" value="WD40_PAC1"/>
</dbReference>
<evidence type="ECO:0000256" key="5">
    <source>
        <dbReference type="ARBA" id="ARBA00023163"/>
    </source>
</evidence>
<keyword evidence="6" id="KW-0539">Nucleus</keyword>
<evidence type="ECO:0000256" key="7">
    <source>
        <dbReference type="PROSITE-ProRule" id="PRU00221"/>
    </source>
</evidence>
<dbReference type="PROSITE" id="PS00678">
    <property type="entry name" value="WD_REPEATS_1"/>
    <property type="match status" value="2"/>
</dbReference>
<dbReference type="PROSITE" id="PS50294">
    <property type="entry name" value="WD_REPEATS_REGION"/>
    <property type="match status" value="5"/>
</dbReference>
<comment type="subcellular location">
    <subcellularLocation>
        <location evidence="1">Nucleus</location>
    </subcellularLocation>
</comment>
<feature type="repeat" description="WD" evidence="7">
    <location>
        <begin position="437"/>
        <end position="478"/>
    </location>
</feature>
<dbReference type="PRINTS" id="PR00320">
    <property type="entry name" value="GPROTEINBRPT"/>
</dbReference>
<feature type="repeat" description="WD" evidence="7">
    <location>
        <begin position="345"/>
        <end position="386"/>
    </location>
</feature>
<dbReference type="InterPro" id="IPR006594">
    <property type="entry name" value="LisH"/>
</dbReference>
<evidence type="ECO:0000313" key="9">
    <source>
        <dbReference type="EMBL" id="NDV30935.1"/>
    </source>
</evidence>
<feature type="repeat" description="WD" evidence="7">
    <location>
        <begin position="232"/>
        <end position="253"/>
    </location>
</feature>
<dbReference type="InterPro" id="IPR019775">
    <property type="entry name" value="WD40_repeat_CS"/>
</dbReference>
<feature type="region of interest" description="Disordered" evidence="8">
    <location>
        <begin position="111"/>
        <end position="137"/>
    </location>
</feature>
<dbReference type="GO" id="GO:0000118">
    <property type="term" value="C:histone deacetylase complex"/>
    <property type="evidence" value="ECO:0007669"/>
    <property type="project" value="TreeGrafter"/>
</dbReference>
<keyword evidence="2 7" id="KW-0853">WD repeat</keyword>
<name>A0A6B2L202_9EUKA</name>
<reference evidence="9" key="1">
    <citation type="journal article" date="2020" name="J. Eukaryot. Microbiol.">
        <title>De novo Sequencing, Assembly and Annotation of the Transcriptome for the Free-Living Testate Amoeba Arcella intermedia.</title>
        <authorList>
            <person name="Ribeiro G.M."/>
            <person name="Porfirio-Sousa A.L."/>
            <person name="Maurer-Alcala X.X."/>
            <person name="Katz L.A."/>
            <person name="Lahr D.J.G."/>
        </authorList>
    </citation>
    <scope>NUCLEOTIDE SEQUENCE</scope>
</reference>
<organism evidence="9">
    <name type="scientific">Arcella intermedia</name>
    <dbReference type="NCBI Taxonomy" id="1963864"/>
    <lineage>
        <taxon>Eukaryota</taxon>
        <taxon>Amoebozoa</taxon>
        <taxon>Tubulinea</taxon>
        <taxon>Elardia</taxon>
        <taxon>Arcellinida</taxon>
        <taxon>Sphaerothecina</taxon>
        <taxon>Arcellidae</taxon>
        <taxon>Arcella</taxon>
    </lineage>
</organism>
<evidence type="ECO:0000256" key="1">
    <source>
        <dbReference type="ARBA" id="ARBA00004123"/>
    </source>
</evidence>
<dbReference type="FunFam" id="2.130.10.10:FF:000218">
    <property type="entry name" value="WD40 repeat-containing protein HOS15"/>
    <property type="match status" value="1"/>
</dbReference>
<dbReference type="InterPro" id="IPR001680">
    <property type="entry name" value="WD40_rpt"/>
</dbReference>
<dbReference type="Gene3D" id="1.20.960.30">
    <property type="match status" value="1"/>
</dbReference>
<dbReference type="InterPro" id="IPR045183">
    <property type="entry name" value="Ebi-like"/>
</dbReference>
<keyword evidence="3" id="KW-0677">Repeat</keyword>